<name>A0ABY6LBW4_9ARAC</name>
<dbReference type="EMBL" id="CP092878">
    <property type="protein sequence ID" value="UYV78656.1"/>
    <property type="molecule type" value="Genomic_DNA"/>
</dbReference>
<feature type="domain" description="Mos1 transposase HTH" evidence="1">
    <location>
        <begin position="137"/>
        <end position="183"/>
    </location>
</feature>
<dbReference type="Proteomes" id="UP001235939">
    <property type="component" value="Chromosome 16"/>
</dbReference>
<reference evidence="2 3" key="1">
    <citation type="submission" date="2022-01" db="EMBL/GenBank/DDBJ databases">
        <title>A chromosomal length assembly of Cordylochernes scorpioides.</title>
        <authorList>
            <person name="Zeh D."/>
            <person name="Zeh J."/>
        </authorList>
    </citation>
    <scope>NUCLEOTIDE SEQUENCE [LARGE SCALE GENOMIC DNA]</scope>
    <source>
        <strain evidence="2">IN4F17</strain>
        <tissue evidence="2">Whole Body</tissue>
    </source>
</reference>
<evidence type="ECO:0000313" key="2">
    <source>
        <dbReference type="EMBL" id="UYV78656.1"/>
    </source>
</evidence>
<proteinExistence type="predicted"/>
<gene>
    <name evidence="2" type="ORF">LAZ67_16002305</name>
</gene>
<organism evidence="2 3">
    <name type="scientific">Cordylochernes scorpioides</name>
    <dbReference type="NCBI Taxonomy" id="51811"/>
    <lineage>
        <taxon>Eukaryota</taxon>
        <taxon>Metazoa</taxon>
        <taxon>Ecdysozoa</taxon>
        <taxon>Arthropoda</taxon>
        <taxon>Chelicerata</taxon>
        <taxon>Arachnida</taxon>
        <taxon>Pseudoscorpiones</taxon>
        <taxon>Cheliferoidea</taxon>
        <taxon>Chernetidae</taxon>
        <taxon>Cordylochernes</taxon>
    </lineage>
</organism>
<evidence type="ECO:0000313" key="3">
    <source>
        <dbReference type="Proteomes" id="UP001235939"/>
    </source>
</evidence>
<dbReference type="Pfam" id="PF17906">
    <property type="entry name" value="HTH_48"/>
    <property type="match status" value="1"/>
</dbReference>
<dbReference type="InterPro" id="IPR041426">
    <property type="entry name" value="Mos1_HTH"/>
</dbReference>
<keyword evidence="3" id="KW-1185">Reference proteome</keyword>
<evidence type="ECO:0000259" key="1">
    <source>
        <dbReference type="Pfam" id="PF17906"/>
    </source>
</evidence>
<protein>
    <recommendedName>
        <fullName evidence="1">Mos1 transposase HTH domain-containing protein</fullName>
    </recommendedName>
</protein>
<accession>A0ABY6LBW4</accession>
<sequence>MSEPSPAERFQAEVCNCQRELSRPKFILSLLSIAYLSHRSFFKCFVSHIVIESLTISLHGLLRCISIITYGTLWWCSFSRGMGRGRGSGKAMILGFMAFSTSRALSSFLFPRASDSGGVARSTSTVRPEVNIRIRQRSVLEFLFKSGYISATVIHSKIKSVYGNEAMDRGTMQRWIQCFQTGDFDISDKVLKYQNWSLSEELIKNKRIHNDDLSNNRKNPCL</sequence>